<dbReference type="PANTHER" id="PTHR23076:SF56">
    <property type="entry name" value="INACTIVE ATP-DEPENDENT ZINC METALLOPROTEASE FTSHI 2, CHLOROPLASTIC-RELATED"/>
    <property type="match status" value="1"/>
</dbReference>
<dbReference type="AlphaFoldDB" id="A0A069RCB6"/>
<keyword evidence="1" id="KW-0067">ATP-binding</keyword>
<organism evidence="3 4">
    <name type="scientific">Peptoclostridium litorale DSM 5388</name>
    <dbReference type="NCBI Taxonomy" id="1121324"/>
    <lineage>
        <taxon>Bacteria</taxon>
        <taxon>Bacillati</taxon>
        <taxon>Bacillota</taxon>
        <taxon>Clostridia</taxon>
        <taxon>Peptostreptococcales</taxon>
        <taxon>Peptoclostridiaceae</taxon>
        <taxon>Peptoclostridium</taxon>
    </lineage>
</organism>
<feature type="domain" description="ATPase AAA-type core" evidence="2">
    <location>
        <begin position="29"/>
        <end position="70"/>
    </location>
</feature>
<dbReference type="Gene3D" id="3.40.50.300">
    <property type="entry name" value="P-loop containing nucleotide triphosphate hydrolases"/>
    <property type="match status" value="2"/>
</dbReference>
<gene>
    <name evidence="3" type="ORF">CLIT_13c00110</name>
</gene>
<comment type="similarity">
    <text evidence="1">Belongs to the AAA ATPase family.</text>
</comment>
<dbReference type="PANTHER" id="PTHR23076">
    <property type="entry name" value="METALLOPROTEASE M41 FTSH"/>
    <property type="match status" value="1"/>
</dbReference>
<protein>
    <recommendedName>
        <fullName evidence="2">ATPase AAA-type core domain-containing protein</fullName>
    </recommendedName>
</protein>
<evidence type="ECO:0000313" key="3">
    <source>
        <dbReference type="EMBL" id="KDR94689.1"/>
    </source>
</evidence>
<dbReference type="OrthoDB" id="9809379at2"/>
<evidence type="ECO:0000313" key="4">
    <source>
        <dbReference type="Proteomes" id="UP000027946"/>
    </source>
</evidence>
<dbReference type="STRING" id="1121324.CLIT_13c00110"/>
<dbReference type="InterPro" id="IPR027417">
    <property type="entry name" value="P-loop_NTPase"/>
</dbReference>
<dbReference type="InterPro" id="IPR003959">
    <property type="entry name" value="ATPase_AAA_core"/>
</dbReference>
<evidence type="ECO:0000259" key="2">
    <source>
        <dbReference type="Pfam" id="PF00004"/>
    </source>
</evidence>
<keyword evidence="4" id="KW-1185">Reference proteome</keyword>
<dbReference type="EMBL" id="JJMM01000013">
    <property type="protein sequence ID" value="KDR94689.1"/>
    <property type="molecule type" value="Genomic_DNA"/>
</dbReference>
<dbReference type="GO" id="GO:0004176">
    <property type="term" value="F:ATP-dependent peptidase activity"/>
    <property type="evidence" value="ECO:0007669"/>
    <property type="project" value="TreeGrafter"/>
</dbReference>
<accession>A0A069RCB6</accession>
<dbReference type="eggNOG" id="COG0465">
    <property type="taxonomic scope" value="Bacteria"/>
</dbReference>
<evidence type="ECO:0000256" key="1">
    <source>
        <dbReference type="RuleBase" id="RU003651"/>
    </source>
</evidence>
<dbReference type="RefSeq" id="WP_038265728.1">
    <property type="nucleotide sequence ID" value="NZ_FSRH01000017.1"/>
</dbReference>
<dbReference type="GO" id="GO:0045037">
    <property type="term" value="P:protein import into chloroplast stroma"/>
    <property type="evidence" value="ECO:0007669"/>
    <property type="project" value="TreeGrafter"/>
</dbReference>
<comment type="caution">
    <text evidence="3">The sequence shown here is derived from an EMBL/GenBank/DDBJ whole genome shotgun (WGS) entry which is preliminary data.</text>
</comment>
<sequence length="98" mass="11390">MTFDDIAGHLEVKKDLQFIIDFLKTPQKYRQLGARMPKEIIVIGATNRFDMLDSALTRVGRFDMHVCIPLPEYEDRIEMIKIHSKNKRSIKNSDPDGK</sequence>
<proteinExistence type="inferred from homology"/>
<dbReference type="GO" id="GO:0006508">
    <property type="term" value="P:proteolysis"/>
    <property type="evidence" value="ECO:0007669"/>
    <property type="project" value="TreeGrafter"/>
</dbReference>
<dbReference type="GO" id="GO:0005524">
    <property type="term" value="F:ATP binding"/>
    <property type="evidence" value="ECO:0007669"/>
    <property type="project" value="UniProtKB-KW"/>
</dbReference>
<dbReference type="SUPFAM" id="SSF52540">
    <property type="entry name" value="P-loop containing nucleoside triphosphate hydrolases"/>
    <property type="match status" value="1"/>
</dbReference>
<dbReference type="Proteomes" id="UP000027946">
    <property type="component" value="Unassembled WGS sequence"/>
</dbReference>
<dbReference type="Pfam" id="PF00004">
    <property type="entry name" value="AAA"/>
    <property type="match status" value="1"/>
</dbReference>
<dbReference type="PROSITE" id="PS00674">
    <property type="entry name" value="AAA"/>
    <property type="match status" value="1"/>
</dbReference>
<dbReference type="GO" id="GO:0016887">
    <property type="term" value="F:ATP hydrolysis activity"/>
    <property type="evidence" value="ECO:0007669"/>
    <property type="project" value="InterPro"/>
</dbReference>
<name>A0A069RCB6_PEPLI</name>
<reference evidence="3 4" key="1">
    <citation type="submission" date="2014-03" db="EMBL/GenBank/DDBJ databases">
        <title>Genome sequence of Clostridium litorale W6, DSM 5388.</title>
        <authorList>
            <person name="Poehlein A."/>
            <person name="Jagirdar A."/>
            <person name="Khonsari B."/>
            <person name="Chibani C.M."/>
            <person name="Gutierrez Gutierrez D.A."/>
            <person name="Davydova E."/>
            <person name="Alghaithi H.S."/>
            <person name="Nair K.P."/>
            <person name="Dhamotharan K."/>
            <person name="Chandran L."/>
            <person name="G W."/>
            <person name="Daniel R."/>
        </authorList>
    </citation>
    <scope>NUCLEOTIDE SEQUENCE [LARGE SCALE GENOMIC DNA]</scope>
    <source>
        <strain evidence="3 4">W6</strain>
    </source>
</reference>
<dbReference type="Gene3D" id="1.10.8.60">
    <property type="match status" value="1"/>
</dbReference>
<dbReference type="InterPro" id="IPR003960">
    <property type="entry name" value="ATPase_AAA_CS"/>
</dbReference>
<keyword evidence="1" id="KW-0547">Nucleotide-binding</keyword>